<name>A0A426XMF2_ENSVE</name>
<protein>
    <submittedName>
        <fullName evidence="2">Uncharacterized protein</fullName>
    </submittedName>
</protein>
<feature type="region of interest" description="Disordered" evidence="1">
    <location>
        <begin position="118"/>
        <end position="166"/>
    </location>
</feature>
<feature type="region of interest" description="Disordered" evidence="1">
    <location>
        <begin position="1"/>
        <end position="79"/>
    </location>
</feature>
<organism evidence="2 3">
    <name type="scientific">Ensete ventricosum</name>
    <name type="common">Abyssinian banana</name>
    <name type="synonym">Musa ensete</name>
    <dbReference type="NCBI Taxonomy" id="4639"/>
    <lineage>
        <taxon>Eukaryota</taxon>
        <taxon>Viridiplantae</taxon>
        <taxon>Streptophyta</taxon>
        <taxon>Embryophyta</taxon>
        <taxon>Tracheophyta</taxon>
        <taxon>Spermatophyta</taxon>
        <taxon>Magnoliopsida</taxon>
        <taxon>Liliopsida</taxon>
        <taxon>Zingiberales</taxon>
        <taxon>Musaceae</taxon>
        <taxon>Ensete</taxon>
    </lineage>
</organism>
<evidence type="ECO:0000313" key="3">
    <source>
        <dbReference type="Proteomes" id="UP000287651"/>
    </source>
</evidence>
<feature type="non-terminal residue" evidence="2">
    <location>
        <position position="1"/>
    </location>
</feature>
<sequence length="166" mass="18836">GRKKRGGYESRSTVVERSAPLLTTAKCRPRSTRPNHSAEIPAIALLGPNSSHDPKQLNRTPRPSHASLPHCRISSPSSPLCHSHRQIIEAYPRSVPLARWSEEPETTTYVLRSFKSQRKRQVFTKSHIAEKKRRIERKKESRVDTPPNPSQRTKSRRPIPSAPPFA</sequence>
<dbReference type="Proteomes" id="UP000287651">
    <property type="component" value="Unassembled WGS sequence"/>
</dbReference>
<dbReference type="AlphaFoldDB" id="A0A426XMF2"/>
<evidence type="ECO:0000256" key="1">
    <source>
        <dbReference type="SAM" id="MobiDB-lite"/>
    </source>
</evidence>
<dbReference type="EMBL" id="AMZH03019193">
    <property type="protein sequence ID" value="RRT40679.1"/>
    <property type="molecule type" value="Genomic_DNA"/>
</dbReference>
<proteinExistence type="predicted"/>
<evidence type="ECO:0000313" key="2">
    <source>
        <dbReference type="EMBL" id="RRT40679.1"/>
    </source>
</evidence>
<accession>A0A426XMF2</accession>
<gene>
    <name evidence="2" type="ORF">B296_00058347</name>
</gene>
<comment type="caution">
    <text evidence="2">The sequence shown here is derived from an EMBL/GenBank/DDBJ whole genome shotgun (WGS) entry which is preliminary data.</text>
</comment>
<reference evidence="2 3" key="1">
    <citation type="journal article" date="2014" name="Agronomy (Basel)">
        <title>A Draft Genome Sequence for Ensete ventricosum, the Drought-Tolerant Tree Against Hunger.</title>
        <authorList>
            <person name="Harrison J."/>
            <person name="Moore K.A."/>
            <person name="Paszkiewicz K."/>
            <person name="Jones T."/>
            <person name="Grant M."/>
            <person name="Ambacheew D."/>
            <person name="Muzemil S."/>
            <person name="Studholme D.J."/>
        </authorList>
    </citation>
    <scope>NUCLEOTIDE SEQUENCE [LARGE SCALE GENOMIC DNA]</scope>
</reference>